<dbReference type="PANTHER" id="PTHR23427:SF2">
    <property type="entry name" value="SURFEIT LOCUS PROTEIN 1"/>
    <property type="match status" value="1"/>
</dbReference>
<dbReference type="CDD" id="cd06662">
    <property type="entry name" value="SURF1"/>
    <property type="match status" value="1"/>
</dbReference>
<keyword evidence="5 6" id="KW-0472">Membrane</keyword>
<feature type="transmembrane region" description="Helical" evidence="6">
    <location>
        <begin position="252"/>
        <end position="273"/>
    </location>
</feature>
<keyword evidence="9" id="KW-1185">Reference proteome</keyword>
<comment type="similarity">
    <text evidence="2 6">Belongs to the SURF1 family.</text>
</comment>
<proteinExistence type="inferred from homology"/>
<dbReference type="Proteomes" id="UP000523079">
    <property type="component" value="Unassembled WGS sequence"/>
</dbReference>
<dbReference type="InterPro" id="IPR045214">
    <property type="entry name" value="Surf1/Surf4"/>
</dbReference>
<dbReference type="RefSeq" id="WP_182559848.1">
    <property type="nucleotide sequence ID" value="NZ_JACGWT010000003.1"/>
</dbReference>
<dbReference type="PANTHER" id="PTHR23427">
    <property type="entry name" value="SURFEIT LOCUS PROTEIN"/>
    <property type="match status" value="1"/>
</dbReference>
<dbReference type="AlphaFoldDB" id="A0A7W3IS43"/>
<comment type="caution">
    <text evidence="8">The sequence shown here is derived from an EMBL/GenBank/DDBJ whole genome shotgun (WGS) entry which is preliminary data.</text>
</comment>
<reference evidence="8 9" key="1">
    <citation type="submission" date="2020-07" db="EMBL/GenBank/DDBJ databases">
        <title>Sequencing the genomes of 1000 actinobacteria strains.</title>
        <authorList>
            <person name="Klenk H.-P."/>
        </authorList>
    </citation>
    <scope>NUCLEOTIDE SEQUENCE [LARGE SCALE GENOMIC DNA]</scope>
    <source>
        <strain evidence="8 9">DSM 100723</strain>
    </source>
</reference>
<evidence type="ECO:0000313" key="8">
    <source>
        <dbReference type="EMBL" id="MBA8794228.1"/>
    </source>
</evidence>
<dbReference type="InterPro" id="IPR002994">
    <property type="entry name" value="Surf1/Shy1"/>
</dbReference>
<keyword evidence="6" id="KW-1003">Cell membrane</keyword>
<evidence type="ECO:0000256" key="6">
    <source>
        <dbReference type="RuleBase" id="RU363076"/>
    </source>
</evidence>
<dbReference type="PROSITE" id="PS50895">
    <property type="entry name" value="SURF1"/>
    <property type="match status" value="1"/>
</dbReference>
<accession>A0A7W3IS43</accession>
<evidence type="ECO:0000256" key="4">
    <source>
        <dbReference type="ARBA" id="ARBA00022989"/>
    </source>
</evidence>
<evidence type="ECO:0000256" key="5">
    <source>
        <dbReference type="ARBA" id="ARBA00023136"/>
    </source>
</evidence>
<sequence>MSDRTVVQTPADADLAPDEQPPGGAAAGTTEEQTNAEEPARPVRPLWQRWVALILFVAVMGTIFVNMGDWQLRRLHQRRAANAVVIANENRPVVPFQQIFTAPIGKANEWKPVSATGTFDAAHQYIVRYRDNGGANGYEVVTPLIPSDGSMAVLVDRGFIATDNSSAIPTTAPPPPSGQVTLTGRVRRSEAGNRAAITPVDNQMRLVNAYAIATTLPYPVRDGYIDQLQVTPAQTGGFQVKVLPELSDGPHFWYAVQWFMFTGIGIAGVVVFIRGDLRERRAAREGVPPTPQGQRRRRRR</sequence>
<evidence type="ECO:0000256" key="1">
    <source>
        <dbReference type="ARBA" id="ARBA00004370"/>
    </source>
</evidence>
<dbReference type="GO" id="GO:0005886">
    <property type="term" value="C:plasma membrane"/>
    <property type="evidence" value="ECO:0007669"/>
    <property type="project" value="UniProtKB-SubCell"/>
</dbReference>
<protein>
    <recommendedName>
        <fullName evidence="6">SURF1-like protein</fullName>
    </recommendedName>
</protein>
<comment type="subcellular location">
    <subcellularLocation>
        <location evidence="6">Cell membrane</location>
        <topology evidence="6">Multi-pass membrane protein</topology>
    </subcellularLocation>
    <subcellularLocation>
        <location evidence="1">Membrane</location>
    </subcellularLocation>
</comment>
<organism evidence="8 9">
    <name type="scientific">Microlunatus kandeliicorticis</name>
    <dbReference type="NCBI Taxonomy" id="1759536"/>
    <lineage>
        <taxon>Bacteria</taxon>
        <taxon>Bacillati</taxon>
        <taxon>Actinomycetota</taxon>
        <taxon>Actinomycetes</taxon>
        <taxon>Propionibacteriales</taxon>
        <taxon>Propionibacteriaceae</taxon>
        <taxon>Microlunatus</taxon>
    </lineage>
</organism>
<evidence type="ECO:0000256" key="2">
    <source>
        <dbReference type="ARBA" id="ARBA00007165"/>
    </source>
</evidence>
<dbReference type="EMBL" id="JACGWT010000003">
    <property type="protein sequence ID" value="MBA8794228.1"/>
    <property type="molecule type" value="Genomic_DNA"/>
</dbReference>
<evidence type="ECO:0000256" key="7">
    <source>
        <dbReference type="SAM" id="MobiDB-lite"/>
    </source>
</evidence>
<gene>
    <name evidence="8" type="ORF">FHX74_001847</name>
</gene>
<keyword evidence="3 6" id="KW-0812">Transmembrane</keyword>
<feature type="region of interest" description="Disordered" evidence="7">
    <location>
        <begin position="1"/>
        <end position="41"/>
    </location>
</feature>
<keyword evidence="4 6" id="KW-1133">Transmembrane helix</keyword>
<name>A0A7W3IS43_9ACTN</name>
<dbReference type="Pfam" id="PF02104">
    <property type="entry name" value="SURF1"/>
    <property type="match status" value="1"/>
</dbReference>
<evidence type="ECO:0000313" key="9">
    <source>
        <dbReference type="Proteomes" id="UP000523079"/>
    </source>
</evidence>
<evidence type="ECO:0000256" key="3">
    <source>
        <dbReference type="ARBA" id="ARBA00022692"/>
    </source>
</evidence>
<feature type="transmembrane region" description="Helical" evidence="6">
    <location>
        <begin position="50"/>
        <end position="68"/>
    </location>
</feature>